<sequence>MSFKRKFNTLIRKSDNSICEFSNDNGIELYIYDKNKEPICKKRLVTGINGFSNSFFNIDSNDSIYGIVSSKDNPLLYFYISSKFIYKSELLKSSNSIEKITFPYIKKIGDKIHIFYYLVDVTQVDRGKLIHYYYDGSNWNKSQIDNIEYFILSNFVVTFKEDVPTIFYLNSTKGHEEVFISNFNKDNLSWNHPVQVTNTHKTKVYLSVVEVPQNTYHIVFSEKNNDKYYCTYYSGQLKNNSFIKKDYFIIQDTIACEFPHILRIKNELYIQWIEFSELFTTFSKDNGFTWSKPNFFTNDSDNSVIRYDYKSNFIRDKNNDICNIYSYEDIFSILGISSNPILLTN</sequence>
<dbReference type="OrthoDB" id="1706352at2"/>
<comment type="caution">
    <text evidence="1">The sequence shown here is derived from an EMBL/GenBank/DDBJ whole genome shotgun (WGS) entry which is preliminary data.</text>
</comment>
<gene>
    <name evidence="1" type="ORF">CP373A1_05240</name>
</gene>
<dbReference type="RefSeq" id="WP_027097824.1">
    <property type="nucleotide sequence ID" value="NZ_CABHIH010000001.1"/>
</dbReference>
<accession>A0A174DCS7</accession>
<evidence type="ECO:0000313" key="2">
    <source>
        <dbReference type="Proteomes" id="UP000092714"/>
    </source>
</evidence>
<keyword evidence="2" id="KW-1185">Reference proteome</keyword>
<dbReference type="Proteomes" id="UP000092714">
    <property type="component" value="Unassembled WGS sequence"/>
</dbReference>
<dbReference type="GeneID" id="42775656"/>
<name>A0A174DCS7_9CLOT</name>
<proteinExistence type="predicted"/>
<dbReference type="eggNOG" id="ENOG5032VMK">
    <property type="taxonomic scope" value="Bacteria"/>
</dbReference>
<evidence type="ECO:0000313" key="1">
    <source>
        <dbReference type="EMBL" id="OBY11359.1"/>
    </source>
</evidence>
<protein>
    <recommendedName>
        <fullName evidence="3">Sialidase domain-containing protein</fullName>
    </recommendedName>
</protein>
<reference evidence="1 2" key="1">
    <citation type="submission" date="2016-06" db="EMBL/GenBank/DDBJ databases">
        <authorList>
            <person name="Kjaerup R.B."/>
            <person name="Dalgaard T.S."/>
            <person name="Juul-Madsen H.R."/>
        </authorList>
    </citation>
    <scope>NUCLEOTIDE SEQUENCE [LARGE SCALE GENOMIC DNA]</scope>
    <source>
        <strain evidence="1 2">373-A1</strain>
    </source>
</reference>
<dbReference type="EMBL" id="MAPZ01000014">
    <property type="protein sequence ID" value="OBY11359.1"/>
    <property type="molecule type" value="Genomic_DNA"/>
</dbReference>
<dbReference type="AlphaFoldDB" id="A0A174DCS7"/>
<organism evidence="1 2">
    <name type="scientific">Clostridium paraputrificum</name>
    <dbReference type="NCBI Taxonomy" id="29363"/>
    <lineage>
        <taxon>Bacteria</taxon>
        <taxon>Bacillati</taxon>
        <taxon>Bacillota</taxon>
        <taxon>Clostridia</taxon>
        <taxon>Eubacteriales</taxon>
        <taxon>Clostridiaceae</taxon>
        <taxon>Clostridium</taxon>
    </lineage>
</organism>
<evidence type="ECO:0008006" key="3">
    <source>
        <dbReference type="Google" id="ProtNLM"/>
    </source>
</evidence>